<dbReference type="InterPro" id="IPR031157">
    <property type="entry name" value="G_TR_CS"/>
</dbReference>
<evidence type="ECO:0000256" key="7">
    <source>
        <dbReference type="ARBA" id="ARBA00047190"/>
    </source>
</evidence>
<dbReference type="SUPFAM" id="SSF53383">
    <property type="entry name" value="PLP-dependent transferases"/>
    <property type="match status" value="1"/>
</dbReference>
<evidence type="ECO:0000256" key="8">
    <source>
        <dbReference type="SAM" id="Coils"/>
    </source>
</evidence>
<dbReference type="PROSITE" id="PS51722">
    <property type="entry name" value="G_TR_2"/>
    <property type="match status" value="1"/>
</dbReference>
<dbReference type="Gene3D" id="3.40.640.10">
    <property type="entry name" value="Type I PLP-dependent aspartate aminotransferase-like (Major domain)"/>
    <property type="match status" value="1"/>
</dbReference>
<dbReference type="SUPFAM" id="SSF50465">
    <property type="entry name" value="EF-Tu/eEF-1alpha/eIF2-gamma C-terminal domain"/>
    <property type="match status" value="1"/>
</dbReference>
<accession>A0ABQ8MUA1</accession>
<evidence type="ECO:0000313" key="12">
    <source>
        <dbReference type="Proteomes" id="UP000830375"/>
    </source>
</evidence>
<evidence type="ECO:0000256" key="3">
    <source>
        <dbReference type="ARBA" id="ARBA00022741"/>
    </source>
</evidence>
<feature type="coiled-coil region" evidence="8">
    <location>
        <begin position="547"/>
        <end position="576"/>
    </location>
</feature>
<dbReference type="CDD" id="cd03704">
    <property type="entry name" value="eRF3_C_III"/>
    <property type="match status" value="1"/>
</dbReference>
<feature type="region of interest" description="Disordered" evidence="9">
    <location>
        <begin position="827"/>
        <end position="922"/>
    </location>
</feature>
<evidence type="ECO:0000256" key="9">
    <source>
        <dbReference type="SAM" id="MobiDB-lite"/>
    </source>
</evidence>
<dbReference type="Proteomes" id="UP000830375">
    <property type="component" value="Unassembled WGS sequence"/>
</dbReference>
<dbReference type="InterPro" id="IPR055103">
    <property type="entry name" value="PDXDC1-like_2nd"/>
</dbReference>
<feature type="region of interest" description="Disordered" evidence="9">
    <location>
        <begin position="32"/>
        <end position="52"/>
    </location>
</feature>
<organism evidence="11 12">
    <name type="scientific">Labeo rohita</name>
    <name type="common">Indian major carp</name>
    <name type="synonym">Cyprinus rohita</name>
    <dbReference type="NCBI Taxonomy" id="84645"/>
    <lineage>
        <taxon>Eukaryota</taxon>
        <taxon>Metazoa</taxon>
        <taxon>Chordata</taxon>
        <taxon>Craniata</taxon>
        <taxon>Vertebrata</taxon>
        <taxon>Euteleostomi</taxon>
        <taxon>Actinopterygii</taxon>
        <taxon>Neopterygii</taxon>
        <taxon>Teleostei</taxon>
        <taxon>Ostariophysi</taxon>
        <taxon>Cypriniformes</taxon>
        <taxon>Cyprinidae</taxon>
        <taxon>Labeoninae</taxon>
        <taxon>Labeonini</taxon>
        <taxon>Labeo</taxon>
    </lineage>
</organism>
<evidence type="ECO:0000256" key="1">
    <source>
        <dbReference type="ARBA" id="ARBA00001933"/>
    </source>
</evidence>
<feature type="compositionally biased region" description="Acidic residues" evidence="9">
    <location>
        <begin position="892"/>
        <end position="909"/>
    </location>
</feature>
<dbReference type="InterPro" id="IPR054696">
    <property type="entry name" value="GTP-eEF1A_C"/>
</dbReference>
<dbReference type="InterPro" id="IPR002129">
    <property type="entry name" value="PyrdxlP-dep_de-COase"/>
</dbReference>
<dbReference type="Pfam" id="PF22594">
    <property type="entry name" value="GTP-eEF1A_C"/>
    <property type="match status" value="1"/>
</dbReference>
<dbReference type="InterPro" id="IPR015424">
    <property type="entry name" value="PyrdxlP-dep_Trfase"/>
</dbReference>
<dbReference type="Pfam" id="PF22930">
    <property type="entry name" value="PDXDC1-like_cen"/>
    <property type="match status" value="1"/>
</dbReference>
<evidence type="ECO:0000256" key="6">
    <source>
        <dbReference type="ARBA" id="ARBA00023239"/>
    </source>
</evidence>
<dbReference type="PANTHER" id="PTHR23115">
    <property type="entry name" value="TRANSLATION FACTOR"/>
    <property type="match status" value="1"/>
</dbReference>
<feature type="region of interest" description="Disordered" evidence="9">
    <location>
        <begin position="625"/>
        <end position="662"/>
    </location>
</feature>
<keyword evidence="8" id="KW-0175">Coiled coil</keyword>
<dbReference type="InterPro" id="IPR009001">
    <property type="entry name" value="Transl_elong_EF1A/Init_IF2_C"/>
</dbReference>
<keyword evidence="5" id="KW-0342">GTP-binding</keyword>
<dbReference type="EMBL" id="JACTAM010000003">
    <property type="protein sequence ID" value="KAI2666166.1"/>
    <property type="molecule type" value="Genomic_DNA"/>
</dbReference>
<feature type="compositionally biased region" description="Basic and acidic residues" evidence="9">
    <location>
        <begin position="32"/>
        <end position="45"/>
    </location>
</feature>
<dbReference type="InterPro" id="IPR027417">
    <property type="entry name" value="P-loop_NTPase"/>
</dbReference>
<feature type="compositionally biased region" description="Basic and acidic residues" evidence="9">
    <location>
        <begin position="868"/>
        <end position="880"/>
    </location>
</feature>
<reference evidence="11 12" key="1">
    <citation type="submission" date="2022-01" db="EMBL/GenBank/DDBJ databases">
        <title>A high-quality chromosome-level genome assembly of rohu carp, Labeo rohita.</title>
        <authorList>
            <person name="Arick M.A. II"/>
            <person name="Hsu C.-Y."/>
            <person name="Magbanua Z."/>
            <person name="Pechanova O."/>
            <person name="Grover C."/>
            <person name="Miller E."/>
            <person name="Thrash A."/>
            <person name="Ezzel L."/>
            <person name="Alam S."/>
            <person name="Benzie J."/>
            <person name="Hamilton M."/>
            <person name="Karsi A."/>
            <person name="Lawrence M.L."/>
            <person name="Peterson D.G."/>
        </authorList>
    </citation>
    <scope>NUCLEOTIDE SEQUENCE [LARGE SCALE GENOMIC DNA]</scope>
    <source>
        <strain evidence="12">BAU-BD-2019</strain>
        <tissue evidence="11">Blood</tissue>
    </source>
</reference>
<dbReference type="SUPFAM" id="SSF52540">
    <property type="entry name" value="P-loop containing nucleoside triphosphate hydrolases"/>
    <property type="match status" value="1"/>
</dbReference>
<evidence type="ECO:0000259" key="10">
    <source>
        <dbReference type="PROSITE" id="PS51722"/>
    </source>
</evidence>
<evidence type="ECO:0000256" key="5">
    <source>
        <dbReference type="ARBA" id="ARBA00023134"/>
    </source>
</evidence>
<dbReference type="PRINTS" id="PR00315">
    <property type="entry name" value="ELONGATNFCT"/>
</dbReference>
<sequence>MDKLPVKIMDPTLAEMGNHLSDAMKILESGKLESEQGKERRKLSWKDIPGPLQGDGQDVVSILQLVQNLMHGDDDKQGHRTGTHGSIGTQSGRIYFCPGTRKIEKADHPHPVGYHSLALQAFQGLVKVCRLVINGHYEDYATEGFTLLSSKHPVIYQSAACRPGLGQHLCSQDVALLDKLIRDDRESGKAPLLLIANAGTPGAGHTDKLGRLKELCVQYNMWLHVEGVNLATLALGQVSSTVTAATKCDSMTLTPGPWLGLPAVPAVTLYRQEDPALSLAAGLTSSQPVEKLRALPLWLSLQYLGHDGIVQRIKHASQLSQQLLEHLKTLASIKTSDILDSEVSLLEALRMVKSRVFVICMLAVWFVTVSNDVVSHSRVPPISGGSLRDVLGSLILSIVASSGGSVEGYLAGERDILDALNRWLAQQVPLSGVDVVELEDEGTCVRFSPLMTAADRTSRMRYEPRTTDLEEDKRQHRVERINSDLLKKLMELDTDLYFSSGPEFCEEKNCIFIGMATEDLDVAELVETIVTFGRDIEESGKLFENMTEVVRKGIQEAELQLQKANEEKLMEEASVKGRTFNLAEGCLDSTEPVYSIKAQMIKEASLDSPKSATRRFPGQKLFRRHGVGSDSVSDTSSVSHLEESFRETAPVQASDADEAEVPQERRVHIVEETVLSDQRVPEGEETESAFRGFLEAKRLHFPESHALLLREVRGFVSTHEDSFRVLSQTSLFSRPSLRDTGCLISTERGEGHGPPTESFNDARARVWNSCVAMDAIDTAPDSWDQEDDGEAQVDEQLSKALTTNLNVDAKPFVPNVHAAEFIPAFRQKSSTETAESAGPDTEASVEVSEPEAPPMENGDAEMATDDTWEQKGSEPSKAEAEPGGSPGGDGGQAEEDSPQEEVMEEEEEVVPTPKVAPTQPNAPKKEHVNVVFIGHVDAGKSTIGGQIMYLTGMVDKRTLEKYEKEAKEKNRETWYLSWALDTNQEERDKGKTVEVGRAYFETEKKHFTILDAPGHKSFVPNMIGGASQADLAVLVISARKGEFETGFEKGGQTREHAMYDECKEKLVPFLKKVGFNPRKDVHFMPCSGLTGANLKEPAEYCPWYTGLPFIPHLDSLPNFNRSSDGPVRLPIVDKYKDMGTVVLGKLESGSISKAQQLVMMPNRIVIIEHKSIICPGYNAVLHIHTCIEEVQITALICLVDKKTGDKSKTRPRFVKQDQVCIARLRTAGTICLETFKDFPQMGRFTLRDEGKTIAIGKRNIMAADTVNGSVVRLQMFILTHPQGVAFTPLYFVDKYSNWQAEVEQELLYNH</sequence>
<evidence type="ECO:0000256" key="4">
    <source>
        <dbReference type="ARBA" id="ARBA00022898"/>
    </source>
</evidence>
<comment type="similarity">
    <text evidence="2">Belongs to the TRAFAC class translation factor GTPase superfamily. Classic translation factor GTPase family. EF-Tu/EF-1A subfamily.</text>
</comment>
<dbReference type="Pfam" id="PF22937">
    <property type="entry name" value="PDXDC1-like_cen2"/>
    <property type="match status" value="1"/>
</dbReference>
<gene>
    <name evidence="11" type="ORF">H4Q32_009966</name>
</gene>
<dbReference type="InterPro" id="IPR055102">
    <property type="entry name" value="PDXDC1-like_3rd"/>
</dbReference>
<comment type="caution">
    <text evidence="11">The sequence shown here is derived from an EMBL/GenBank/DDBJ whole genome shotgun (WGS) entry which is preliminary data.</text>
</comment>
<keyword evidence="3" id="KW-0547">Nucleotide-binding</keyword>
<dbReference type="CDD" id="cd01883">
    <property type="entry name" value="EF1_alpha"/>
    <property type="match status" value="1"/>
</dbReference>
<dbReference type="PROSITE" id="PS00301">
    <property type="entry name" value="G_TR_1"/>
    <property type="match status" value="1"/>
</dbReference>
<dbReference type="InterPro" id="IPR050100">
    <property type="entry name" value="TRAFAC_GTPase_members"/>
</dbReference>
<dbReference type="Gene3D" id="2.40.30.10">
    <property type="entry name" value="Translation factors"/>
    <property type="match status" value="1"/>
</dbReference>
<dbReference type="Gene3D" id="3.40.50.300">
    <property type="entry name" value="P-loop containing nucleotide triphosphate hydrolases"/>
    <property type="match status" value="2"/>
</dbReference>
<feature type="compositionally biased region" description="Low complexity" evidence="9">
    <location>
        <begin position="628"/>
        <end position="639"/>
    </location>
</feature>
<dbReference type="Pfam" id="PF00009">
    <property type="entry name" value="GTP_EFTU"/>
    <property type="match status" value="1"/>
</dbReference>
<evidence type="ECO:0000313" key="11">
    <source>
        <dbReference type="EMBL" id="KAI2666166.1"/>
    </source>
</evidence>
<keyword evidence="6" id="KW-0456">Lyase</keyword>
<keyword evidence="12" id="KW-1185">Reference proteome</keyword>
<proteinExistence type="inferred from homology"/>
<dbReference type="InterPro" id="IPR015421">
    <property type="entry name" value="PyrdxlP-dep_Trfase_major"/>
</dbReference>
<evidence type="ECO:0000256" key="2">
    <source>
        <dbReference type="ARBA" id="ARBA00007249"/>
    </source>
</evidence>
<dbReference type="Pfam" id="PF00282">
    <property type="entry name" value="Pyridoxal_deC"/>
    <property type="match status" value="1"/>
</dbReference>
<dbReference type="InterPro" id="IPR000795">
    <property type="entry name" value="T_Tr_GTP-bd_dom"/>
</dbReference>
<feature type="compositionally biased region" description="Acidic residues" evidence="9">
    <location>
        <begin position="858"/>
        <end position="867"/>
    </location>
</feature>
<protein>
    <recommendedName>
        <fullName evidence="7">Pyridoxal-dependent decarboxylase domain-containing protein 1</fullName>
    </recommendedName>
</protein>
<feature type="domain" description="Tr-type G" evidence="10">
    <location>
        <begin position="925"/>
        <end position="1123"/>
    </location>
</feature>
<keyword evidence="4" id="KW-0663">Pyridoxal phosphate</keyword>
<name>A0ABQ8MUA1_LABRO</name>
<comment type="cofactor">
    <cofactor evidence="1">
        <name>pyridoxal 5'-phosphate</name>
        <dbReference type="ChEBI" id="CHEBI:597326"/>
    </cofactor>
</comment>